<dbReference type="RefSeq" id="WP_286336001.1">
    <property type="nucleotide sequence ID" value="NZ_AP027370.1"/>
</dbReference>
<evidence type="ECO:0000313" key="7">
    <source>
        <dbReference type="EMBL" id="BDY12954.1"/>
    </source>
</evidence>
<sequence length="280" mass="32118">MIKPLRLLLSACLISATTIYAGLVDAISIVVDDQPITLYEIYKAQKQLGLSKEKAVEYLIKQRLKDEELKRLGIQVDDFDVNQEIERIAQQNNIDSLKMRTILANQGVDWDAYKKRVKEKLLQERLYRQILSTKIQPPSDTTLEEYYRLHIDEFSIPEAIRAIQYSAPSRQALQKAMKNPMAAVPGVTQTAQTIPTNKLDPQLLYLLTQTPKGQFTQIIPAGGQFVTFLIQELVNPRPLPFEQVKQKVYAKWMEEKRKEAIESHFEKLRAAANVKILRAP</sequence>
<evidence type="ECO:0000259" key="4">
    <source>
        <dbReference type="Pfam" id="PF09312"/>
    </source>
</evidence>
<organism evidence="7 8">
    <name type="scientific">Hydrogenimonas cancrithermarum</name>
    <dbReference type="NCBI Taxonomy" id="2993563"/>
    <lineage>
        <taxon>Bacteria</taxon>
        <taxon>Pseudomonadati</taxon>
        <taxon>Campylobacterota</taxon>
        <taxon>Epsilonproteobacteria</taxon>
        <taxon>Campylobacterales</taxon>
        <taxon>Hydrogenimonadaceae</taxon>
        <taxon>Hydrogenimonas</taxon>
    </lineage>
</organism>
<dbReference type="InterPro" id="IPR046357">
    <property type="entry name" value="PPIase_dom_sf"/>
</dbReference>
<feature type="chain" id="PRO_5045028756" evidence="3">
    <location>
        <begin position="22"/>
        <end position="280"/>
    </location>
</feature>
<gene>
    <name evidence="6" type="ORF">HCR_11490</name>
    <name evidence="7" type="ORF">HCR_12660</name>
</gene>
<protein>
    <submittedName>
        <fullName evidence="7">Uncharacterized protein</fullName>
    </submittedName>
</protein>
<feature type="signal peptide" evidence="3">
    <location>
        <begin position="1"/>
        <end position="21"/>
    </location>
</feature>
<evidence type="ECO:0000256" key="3">
    <source>
        <dbReference type="SAM" id="SignalP"/>
    </source>
</evidence>
<dbReference type="EMBL" id="AP027370">
    <property type="protein sequence ID" value="BDY12954.1"/>
    <property type="molecule type" value="Genomic_DNA"/>
</dbReference>
<dbReference type="Gene3D" id="1.10.4030.10">
    <property type="entry name" value="Porin chaperone SurA, peptide-binding domain"/>
    <property type="match status" value="1"/>
</dbReference>
<keyword evidence="8" id="KW-1185">Reference proteome</keyword>
<dbReference type="Pfam" id="PF09312">
    <property type="entry name" value="SurA_N"/>
    <property type="match status" value="1"/>
</dbReference>
<name>A0ABN6WV04_9BACT</name>
<evidence type="ECO:0000259" key="5">
    <source>
        <dbReference type="Pfam" id="PF22506"/>
    </source>
</evidence>
<evidence type="ECO:0000313" key="8">
    <source>
        <dbReference type="Proteomes" id="UP001321445"/>
    </source>
</evidence>
<dbReference type="SUPFAM" id="SSF109998">
    <property type="entry name" value="Triger factor/SurA peptide-binding domain-like"/>
    <property type="match status" value="1"/>
</dbReference>
<keyword evidence="1 3" id="KW-0732">Signal</keyword>
<dbReference type="InterPro" id="IPR027304">
    <property type="entry name" value="Trigger_fact/SurA_dom_sf"/>
</dbReference>
<dbReference type="InterPro" id="IPR050280">
    <property type="entry name" value="OMP_Chaperone_SurA"/>
</dbReference>
<dbReference type="Gene3D" id="3.10.50.40">
    <property type="match status" value="1"/>
</dbReference>
<keyword evidence="2" id="KW-0413">Isomerase</keyword>
<evidence type="ECO:0000256" key="2">
    <source>
        <dbReference type="ARBA" id="ARBA00023110"/>
    </source>
</evidence>
<reference evidence="7 8" key="1">
    <citation type="submission" date="2023-03" db="EMBL/GenBank/DDBJ databases">
        <title>Description of Hydrogenimonas sp. ISO32.</title>
        <authorList>
            <person name="Mino S."/>
            <person name="Fukazawa S."/>
            <person name="Sawabe T."/>
        </authorList>
    </citation>
    <scope>NUCLEOTIDE SEQUENCE [LARGE SCALE GENOMIC DNA]</scope>
    <source>
        <strain evidence="7 8">ISO32</strain>
    </source>
</reference>
<dbReference type="InterPro" id="IPR055131">
    <property type="entry name" value="Cj1289-like_C"/>
</dbReference>
<feature type="domain" description="SurA N-terminal" evidence="4">
    <location>
        <begin position="53"/>
        <end position="126"/>
    </location>
</feature>
<evidence type="ECO:0000313" key="6">
    <source>
        <dbReference type="EMBL" id="BDY12837.1"/>
    </source>
</evidence>
<feature type="domain" description="Cj1289-like C-terminal" evidence="5">
    <location>
        <begin position="142"/>
        <end position="231"/>
    </location>
</feature>
<accession>A0ABN6WV04</accession>
<dbReference type="Pfam" id="PF22506">
    <property type="entry name" value="Cj1289-like_C"/>
    <property type="match status" value="1"/>
</dbReference>
<dbReference type="EMBL" id="AP027370">
    <property type="protein sequence ID" value="BDY12837.1"/>
    <property type="molecule type" value="Genomic_DNA"/>
</dbReference>
<dbReference type="PANTHER" id="PTHR47637">
    <property type="entry name" value="CHAPERONE SURA"/>
    <property type="match status" value="1"/>
</dbReference>
<dbReference type="PANTHER" id="PTHR47637:SF1">
    <property type="entry name" value="CHAPERONE SURA"/>
    <property type="match status" value="1"/>
</dbReference>
<proteinExistence type="predicted"/>
<dbReference type="Proteomes" id="UP001321445">
    <property type="component" value="Chromosome"/>
</dbReference>
<dbReference type="InterPro" id="IPR015391">
    <property type="entry name" value="SurA_N"/>
</dbReference>
<evidence type="ECO:0000256" key="1">
    <source>
        <dbReference type="ARBA" id="ARBA00022729"/>
    </source>
</evidence>
<keyword evidence="2" id="KW-0697">Rotamase</keyword>